<dbReference type="OrthoDB" id="2121828at2759"/>
<evidence type="ECO:0000313" key="16">
    <source>
        <dbReference type="EMBL" id="KAF2794069.1"/>
    </source>
</evidence>
<name>A0A6A6XC50_9PLEO</name>
<feature type="chain" id="PRO_5025507871" description="laccase" evidence="12">
    <location>
        <begin position="18"/>
        <end position="609"/>
    </location>
</feature>
<comment type="similarity">
    <text evidence="3">Belongs to the multicopper oxidase family.</text>
</comment>
<organism evidence="16 17">
    <name type="scientific">Melanomma pulvis-pyrius CBS 109.77</name>
    <dbReference type="NCBI Taxonomy" id="1314802"/>
    <lineage>
        <taxon>Eukaryota</taxon>
        <taxon>Fungi</taxon>
        <taxon>Dikarya</taxon>
        <taxon>Ascomycota</taxon>
        <taxon>Pezizomycotina</taxon>
        <taxon>Dothideomycetes</taxon>
        <taxon>Pleosporomycetidae</taxon>
        <taxon>Pleosporales</taxon>
        <taxon>Melanommataceae</taxon>
        <taxon>Melanomma</taxon>
    </lineage>
</organism>
<gene>
    <name evidence="16" type="ORF">K505DRAFT_384580</name>
</gene>
<dbReference type="Proteomes" id="UP000799757">
    <property type="component" value="Unassembled WGS sequence"/>
</dbReference>
<evidence type="ECO:0000256" key="9">
    <source>
        <dbReference type="ARBA" id="ARBA00023157"/>
    </source>
</evidence>
<accession>A0A6A6XC50</accession>
<keyword evidence="5" id="KW-0479">Metal-binding</keyword>
<dbReference type="PANTHER" id="PTHR11709:SF87">
    <property type="entry name" value="LACCASE"/>
    <property type="match status" value="1"/>
</dbReference>
<evidence type="ECO:0000256" key="7">
    <source>
        <dbReference type="ARBA" id="ARBA00023002"/>
    </source>
</evidence>
<dbReference type="EC" id="1.10.3.2" evidence="4"/>
<keyword evidence="8" id="KW-0186">Copper</keyword>
<evidence type="ECO:0000259" key="13">
    <source>
        <dbReference type="Pfam" id="PF00394"/>
    </source>
</evidence>
<sequence>MAFRVTLLTLFATSTLGAVPDLRGELIDRSVEGRTELLAPVAETRQACTNGPTSRNCWASGFDANTDMYSSWPNTGRTITQYDLRITNTTCNPDGHGARVCLLINNSLPGPVITANWGDTIRVTVRNMLQHNGTSIHWHGLRQLNSNSEDGVNGITECAIAPGDAKNYIFKATEYGTSWYHSHFSGQYGDGVIGTIQINGPATANYDIDLGTYTLQDWYYMTAFQAGARAFNNGLGGAPPTGDNILINGTNKNAQGGGAYNKVTLTPGKTHRLRLVNTAIDATLRVSLDGHPFTVIANDFVPVVPYTTNYLQVGIGQRYDVIINANSTSGNYWFRADAESGCQSANNGLGRAIFTYRGITVADPTTTAAANPPVGCNNPASVPKVAKNVPSAQFASQAQNLPVGFGPVNSNGQNVVLWTINGTSMIIDPGKPTLAYVAEGNTSYPQSYNLVQVSSTAQWTYWVIQQAPGAPPIAHPIHLHGHDMYILGTGAGQFADNDVANIATLKFTNPPRRDVAFLPGGGWLVVAYPTDNPGAWLMHCHIAFHVSMGLSVQFLERKSEIRVPAPNSEFFNTCTNWNNYQRNRPVYPQDDSGLKKRWPPVMGGLGVEI</sequence>
<keyword evidence="11" id="KW-0439">Lignin degradation</keyword>
<evidence type="ECO:0000259" key="15">
    <source>
        <dbReference type="Pfam" id="PF07732"/>
    </source>
</evidence>
<dbReference type="InterPro" id="IPR033138">
    <property type="entry name" value="Cu_oxidase_CS"/>
</dbReference>
<keyword evidence="10" id="KW-0325">Glycoprotein</keyword>
<keyword evidence="6 12" id="KW-0732">Signal</keyword>
<dbReference type="Pfam" id="PF00394">
    <property type="entry name" value="Cu-oxidase"/>
    <property type="match status" value="1"/>
</dbReference>
<comment type="catalytic activity">
    <reaction evidence="1">
        <text>4 hydroquinone + O2 = 4 benzosemiquinone + 2 H2O</text>
        <dbReference type="Rhea" id="RHEA:11276"/>
        <dbReference type="ChEBI" id="CHEBI:15377"/>
        <dbReference type="ChEBI" id="CHEBI:15379"/>
        <dbReference type="ChEBI" id="CHEBI:17594"/>
        <dbReference type="ChEBI" id="CHEBI:17977"/>
        <dbReference type="EC" id="1.10.3.2"/>
    </reaction>
</comment>
<dbReference type="GO" id="GO:0005507">
    <property type="term" value="F:copper ion binding"/>
    <property type="evidence" value="ECO:0007669"/>
    <property type="project" value="InterPro"/>
</dbReference>
<dbReference type="EMBL" id="MU001904">
    <property type="protein sequence ID" value="KAF2794069.1"/>
    <property type="molecule type" value="Genomic_DNA"/>
</dbReference>
<dbReference type="InterPro" id="IPR008972">
    <property type="entry name" value="Cupredoxin"/>
</dbReference>
<dbReference type="InterPro" id="IPR002355">
    <property type="entry name" value="Cu_oxidase_Cu_BS"/>
</dbReference>
<evidence type="ECO:0000256" key="6">
    <source>
        <dbReference type="ARBA" id="ARBA00022729"/>
    </source>
</evidence>
<dbReference type="InterPro" id="IPR001117">
    <property type="entry name" value="Cu-oxidase_2nd"/>
</dbReference>
<feature type="domain" description="Plastocyanin-like" evidence="13">
    <location>
        <begin position="212"/>
        <end position="358"/>
    </location>
</feature>
<evidence type="ECO:0000256" key="11">
    <source>
        <dbReference type="ARBA" id="ARBA00023185"/>
    </source>
</evidence>
<dbReference type="PROSITE" id="PS00080">
    <property type="entry name" value="MULTICOPPER_OXIDASE2"/>
    <property type="match status" value="1"/>
</dbReference>
<dbReference type="AlphaFoldDB" id="A0A6A6XC50"/>
<dbReference type="InterPro" id="IPR045087">
    <property type="entry name" value="Cu-oxidase_fam"/>
</dbReference>
<protein>
    <recommendedName>
        <fullName evidence="4">laccase</fullName>
        <ecNumber evidence="4">1.10.3.2</ecNumber>
    </recommendedName>
</protein>
<keyword evidence="17" id="KW-1185">Reference proteome</keyword>
<dbReference type="CDD" id="cd13880">
    <property type="entry name" value="CuRO_2_MaLCC_like"/>
    <property type="match status" value="1"/>
</dbReference>
<evidence type="ECO:0000256" key="4">
    <source>
        <dbReference type="ARBA" id="ARBA00012297"/>
    </source>
</evidence>
<evidence type="ECO:0000256" key="10">
    <source>
        <dbReference type="ARBA" id="ARBA00023180"/>
    </source>
</evidence>
<dbReference type="PANTHER" id="PTHR11709">
    <property type="entry name" value="MULTI-COPPER OXIDASE"/>
    <property type="match status" value="1"/>
</dbReference>
<dbReference type="GO" id="GO:0052716">
    <property type="term" value="F:hydroquinone:oxygen oxidoreductase activity"/>
    <property type="evidence" value="ECO:0007669"/>
    <property type="project" value="UniProtKB-EC"/>
</dbReference>
<keyword evidence="7" id="KW-0560">Oxidoreductase</keyword>
<reference evidence="16" key="1">
    <citation type="journal article" date="2020" name="Stud. Mycol.">
        <title>101 Dothideomycetes genomes: a test case for predicting lifestyles and emergence of pathogens.</title>
        <authorList>
            <person name="Haridas S."/>
            <person name="Albert R."/>
            <person name="Binder M."/>
            <person name="Bloem J."/>
            <person name="Labutti K."/>
            <person name="Salamov A."/>
            <person name="Andreopoulos B."/>
            <person name="Baker S."/>
            <person name="Barry K."/>
            <person name="Bills G."/>
            <person name="Bluhm B."/>
            <person name="Cannon C."/>
            <person name="Castanera R."/>
            <person name="Culley D."/>
            <person name="Daum C."/>
            <person name="Ezra D."/>
            <person name="Gonzalez J."/>
            <person name="Henrissat B."/>
            <person name="Kuo A."/>
            <person name="Liang C."/>
            <person name="Lipzen A."/>
            <person name="Lutzoni F."/>
            <person name="Magnuson J."/>
            <person name="Mondo S."/>
            <person name="Nolan M."/>
            <person name="Ohm R."/>
            <person name="Pangilinan J."/>
            <person name="Park H.-J."/>
            <person name="Ramirez L."/>
            <person name="Alfaro M."/>
            <person name="Sun H."/>
            <person name="Tritt A."/>
            <person name="Yoshinaga Y."/>
            <person name="Zwiers L.-H."/>
            <person name="Turgeon B."/>
            <person name="Goodwin S."/>
            <person name="Spatafora J."/>
            <person name="Crous P."/>
            <person name="Grigoriev I."/>
        </authorList>
    </citation>
    <scope>NUCLEOTIDE SEQUENCE</scope>
    <source>
        <strain evidence="16">CBS 109.77</strain>
    </source>
</reference>
<comment type="cofactor">
    <cofactor evidence="2">
        <name>Cu cation</name>
        <dbReference type="ChEBI" id="CHEBI:23378"/>
    </cofactor>
</comment>
<dbReference type="Pfam" id="PF07731">
    <property type="entry name" value="Cu-oxidase_2"/>
    <property type="match status" value="1"/>
</dbReference>
<dbReference type="InterPro" id="IPR011706">
    <property type="entry name" value="Cu-oxidase_C"/>
</dbReference>
<evidence type="ECO:0000256" key="8">
    <source>
        <dbReference type="ARBA" id="ARBA00023008"/>
    </source>
</evidence>
<dbReference type="CDD" id="cd13854">
    <property type="entry name" value="CuRO_1_MaLCC_like"/>
    <property type="match status" value="1"/>
</dbReference>
<feature type="domain" description="Plastocyanin-like" evidence="15">
    <location>
        <begin position="86"/>
        <end position="201"/>
    </location>
</feature>
<evidence type="ECO:0000256" key="1">
    <source>
        <dbReference type="ARBA" id="ARBA00000349"/>
    </source>
</evidence>
<dbReference type="FunFam" id="2.60.40.420:FF:000045">
    <property type="entry name" value="Laccase 2"/>
    <property type="match status" value="1"/>
</dbReference>
<dbReference type="PROSITE" id="PS00079">
    <property type="entry name" value="MULTICOPPER_OXIDASE1"/>
    <property type="match status" value="1"/>
</dbReference>
<dbReference type="CDD" id="cd13901">
    <property type="entry name" value="CuRO_3_MaLCC_like"/>
    <property type="match status" value="1"/>
</dbReference>
<proteinExistence type="inferred from homology"/>
<dbReference type="GO" id="GO:0046274">
    <property type="term" value="P:lignin catabolic process"/>
    <property type="evidence" value="ECO:0007669"/>
    <property type="project" value="UniProtKB-KW"/>
</dbReference>
<dbReference type="SUPFAM" id="SSF49503">
    <property type="entry name" value="Cupredoxins"/>
    <property type="match status" value="3"/>
</dbReference>
<feature type="domain" description="Plastocyanin-like" evidence="14">
    <location>
        <begin position="440"/>
        <end position="558"/>
    </location>
</feature>
<keyword evidence="9" id="KW-1015">Disulfide bond</keyword>
<evidence type="ECO:0000256" key="3">
    <source>
        <dbReference type="ARBA" id="ARBA00010609"/>
    </source>
</evidence>
<dbReference type="FunFam" id="2.60.40.420:FF:000046">
    <property type="entry name" value="Multicopper oxidase"/>
    <property type="match status" value="1"/>
</dbReference>
<dbReference type="Gene3D" id="2.60.40.420">
    <property type="entry name" value="Cupredoxins - blue copper proteins"/>
    <property type="match status" value="3"/>
</dbReference>
<evidence type="ECO:0000256" key="5">
    <source>
        <dbReference type="ARBA" id="ARBA00022723"/>
    </source>
</evidence>
<evidence type="ECO:0000259" key="14">
    <source>
        <dbReference type="Pfam" id="PF07731"/>
    </source>
</evidence>
<feature type="signal peptide" evidence="12">
    <location>
        <begin position="1"/>
        <end position="17"/>
    </location>
</feature>
<evidence type="ECO:0000256" key="12">
    <source>
        <dbReference type="SAM" id="SignalP"/>
    </source>
</evidence>
<evidence type="ECO:0000313" key="17">
    <source>
        <dbReference type="Proteomes" id="UP000799757"/>
    </source>
</evidence>
<evidence type="ECO:0000256" key="2">
    <source>
        <dbReference type="ARBA" id="ARBA00001935"/>
    </source>
</evidence>
<dbReference type="InterPro" id="IPR011707">
    <property type="entry name" value="Cu-oxidase-like_N"/>
</dbReference>
<dbReference type="FunFam" id="2.60.40.420:FF:000021">
    <property type="entry name" value="Extracellular dihydrogeodin oxidase/laccase"/>
    <property type="match status" value="1"/>
</dbReference>
<dbReference type="Pfam" id="PF07732">
    <property type="entry name" value="Cu-oxidase_3"/>
    <property type="match status" value="1"/>
</dbReference>